<dbReference type="CDD" id="cd00006">
    <property type="entry name" value="PTS_IIA_man"/>
    <property type="match status" value="1"/>
</dbReference>
<dbReference type="EMBL" id="JANKAS010000017">
    <property type="protein sequence ID" value="MCR1900012.1"/>
    <property type="molecule type" value="Genomic_DNA"/>
</dbReference>
<dbReference type="AlphaFoldDB" id="A0AAE3HG84"/>
<evidence type="ECO:0000313" key="9">
    <source>
        <dbReference type="EMBL" id="MCR1900012.1"/>
    </source>
</evidence>
<dbReference type="InterPro" id="IPR051471">
    <property type="entry name" value="Bacterial_PTS_sugar_comp"/>
</dbReference>
<dbReference type="InterPro" id="IPR004701">
    <property type="entry name" value="PTS_EIIA_man-typ"/>
</dbReference>
<proteinExistence type="predicted"/>
<keyword evidence="3" id="KW-0963">Cytoplasm</keyword>
<keyword evidence="2" id="KW-0813">Transport</keyword>
<evidence type="ECO:0000256" key="3">
    <source>
        <dbReference type="ARBA" id="ARBA00022490"/>
    </source>
</evidence>
<feature type="domain" description="PTS EIIA type-4" evidence="8">
    <location>
        <begin position="1"/>
        <end position="137"/>
    </location>
</feature>
<evidence type="ECO:0000256" key="7">
    <source>
        <dbReference type="ARBA" id="ARBA00022777"/>
    </source>
</evidence>
<dbReference type="PANTHER" id="PTHR33799:SF1">
    <property type="entry name" value="PTS SYSTEM MANNOSE-SPECIFIC EIIAB COMPONENT-RELATED"/>
    <property type="match status" value="1"/>
</dbReference>
<sequence>MINIILVSHGNFCVGLLDSLKMVAGDDYGIKAVPLIPGESPEDYREKLSQTILSLGDKRDSETIIFADILGGTPFQSAAYLSKTFNVAIVTGMNLPMLLSIVLSGIEGQTLKELVDKATHNDSIGIKTTLFNGREKINRAKLSINKNR</sequence>
<dbReference type="Gene3D" id="3.40.50.510">
    <property type="entry name" value="Phosphotransferase system, mannose-type IIA component"/>
    <property type="match status" value="1"/>
</dbReference>
<dbReference type="GO" id="GO:0016020">
    <property type="term" value="C:membrane"/>
    <property type="evidence" value="ECO:0007669"/>
    <property type="project" value="InterPro"/>
</dbReference>
<evidence type="ECO:0000256" key="2">
    <source>
        <dbReference type="ARBA" id="ARBA00022448"/>
    </source>
</evidence>
<keyword evidence="4" id="KW-0762">Sugar transport</keyword>
<comment type="caution">
    <text evidence="9">The sequence shown here is derived from an EMBL/GenBank/DDBJ whole genome shotgun (WGS) entry which is preliminary data.</text>
</comment>
<name>A0AAE3HG84_9FIRM</name>
<dbReference type="PROSITE" id="PS51096">
    <property type="entry name" value="PTS_EIIA_TYPE_4"/>
    <property type="match status" value="1"/>
</dbReference>
<dbReference type="GO" id="GO:0009401">
    <property type="term" value="P:phosphoenolpyruvate-dependent sugar phosphotransferase system"/>
    <property type="evidence" value="ECO:0007669"/>
    <property type="project" value="UniProtKB-KW"/>
</dbReference>
<evidence type="ECO:0000256" key="4">
    <source>
        <dbReference type="ARBA" id="ARBA00022597"/>
    </source>
</evidence>
<keyword evidence="5" id="KW-0808">Transferase</keyword>
<keyword evidence="7" id="KW-0418">Kinase</keyword>
<dbReference type="PANTHER" id="PTHR33799">
    <property type="entry name" value="PTS PERMEASE-RELATED-RELATED"/>
    <property type="match status" value="1"/>
</dbReference>
<evidence type="ECO:0000313" key="10">
    <source>
        <dbReference type="Proteomes" id="UP001205748"/>
    </source>
</evidence>
<evidence type="ECO:0000256" key="6">
    <source>
        <dbReference type="ARBA" id="ARBA00022683"/>
    </source>
</evidence>
<dbReference type="SUPFAM" id="SSF53062">
    <property type="entry name" value="PTS system fructose IIA component-like"/>
    <property type="match status" value="1"/>
</dbReference>
<dbReference type="InterPro" id="IPR036662">
    <property type="entry name" value="PTS_EIIA_man-typ_sf"/>
</dbReference>
<protein>
    <submittedName>
        <fullName evidence="9">PTS mannose transporter subunit IIAB</fullName>
    </submittedName>
</protein>
<organism evidence="9 10">
    <name type="scientific">Irregularibacter muris</name>
    <dbReference type="NCBI Taxonomy" id="1796619"/>
    <lineage>
        <taxon>Bacteria</taxon>
        <taxon>Bacillati</taxon>
        <taxon>Bacillota</taxon>
        <taxon>Clostridia</taxon>
        <taxon>Eubacteriales</taxon>
        <taxon>Eubacteriaceae</taxon>
        <taxon>Irregularibacter</taxon>
    </lineage>
</organism>
<dbReference type="Proteomes" id="UP001205748">
    <property type="component" value="Unassembled WGS sequence"/>
</dbReference>
<accession>A0AAE3HG84</accession>
<reference evidence="9" key="1">
    <citation type="submission" date="2022-07" db="EMBL/GenBank/DDBJ databases">
        <title>Enhanced cultured diversity of the mouse gut microbiota enables custom-made synthetic communities.</title>
        <authorList>
            <person name="Afrizal A."/>
        </authorList>
    </citation>
    <scope>NUCLEOTIDE SEQUENCE</scope>
    <source>
        <strain evidence="9">DSM 28593</strain>
    </source>
</reference>
<dbReference type="Pfam" id="PF03610">
    <property type="entry name" value="EIIA-man"/>
    <property type="match status" value="1"/>
</dbReference>
<comment type="subcellular location">
    <subcellularLocation>
        <location evidence="1">Cytoplasm</location>
    </subcellularLocation>
</comment>
<keyword evidence="10" id="KW-1185">Reference proteome</keyword>
<dbReference type="RefSeq" id="WP_257532911.1">
    <property type="nucleotide sequence ID" value="NZ_JANKAS010000017.1"/>
</dbReference>
<evidence type="ECO:0000256" key="5">
    <source>
        <dbReference type="ARBA" id="ARBA00022679"/>
    </source>
</evidence>
<dbReference type="GO" id="GO:0016301">
    <property type="term" value="F:kinase activity"/>
    <property type="evidence" value="ECO:0007669"/>
    <property type="project" value="UniProtKB-KW"/>
</dbReference>
<dbReference type="InterPro" id="IPR033887">
    <property type="entry name" value="PTS_IIA_man"/>
</dbReference>
<evidence type="ECO:0000259" key="8">
    <source>
        <dbReference type="PROSITE" id="PS51096"/>
    </source>
</evidence>
<keyword evidence="6" id="KW-0598">Phosphotransferase system</keyword>
<gene>
    <name evidence="9" type="ORF">NSA47_13665</name>
</gene>
<dbReference type="GO" id="GO:0005737">
    <property type="term" value="C:cytoplasm"/>
    <property type="evidence" value="ECO:0007669"/>
    <property type="project" value="UniProtKB-SubCell"/>
</dbReference>
<evidence type="ECO:0000256" key="1">
    <source>
        <dbReference type="ARBA" id="ARBA00004496"/>
    </source>
</evidence>